<reference evidence="1 2" key="1">
    <citation type="journal article" date="2011" name="Stand. Genomic Sci.">
        <title>Complete genome sequence of Desulfobulbus propionicus type strain (1pr3).</title>
        <authorList>
            <person name="Pagani I."/>
            <person name="Lapidus A."/>
            <person name="Nolan M."/>
            <person name="Lucas S."/>
            <person name="Hammon N."/>
            <person name="Deshpande S."/>
            <person name="Cheng J.F."/>
            <person name="Chertkov O."/>
            <person name="Davenport K."/>
            <person name="Tapia R."/>
            <person name="Han C."/>
            <person name="Goodwin L."/>
            <person name="Pitluck S."/>
            <person name="Liolios K."/>
            <person name="Mavromatis K."/>
            <person name="Ivanova N."/>
            <person name="Mikhailova N."/>
            <person name="Pati A."/>
            <person name="Chen A."/>
            <person name="Palaniappan K."/>
            <person name="Land M."/>
            <person name="Hauser L."/>
            <person name="Chang Y.J."/>
            <person name="Jeffries C.D."/>
            <person name="Detter J.C."/>
            <person name="Brambilla E."/>
            <person name="Kannan K.P."/>
            <person name="Djao O.D."/>
            <person name="Rohde M."/>
            <person name="Pukall R."/>
            <person name="Spring S."/>
            <person name="Goker M."/>
            <person name="Sikorski J."/>
            <person name="Woyke T."/>
            <person name="Bristow J."/>
            <person name="Eisen J.A."/>
            <person name="Markowitz V."/>
            <person name="Hugenholtz P."/>
            <person name="Kyrpides N.C."/>
            <person name="Klenk H.P."/>
        </authorList>
    </citation>
    <scope>NUCLEOTIDE SEQUENCE [LARGE SCALE GENOMIC DNA]</scope>
    <source>
        <strain evidence="2">ATCC 33891 / DSM 2032 / 1pr3</strain>
    </source>
</reference>
<name>A0A7U3YLX3_DESPD</name>
<protein>
    <submittedName>
        <fullName evidence="1">Uncharacterized protein</fullName>
    </submittedName>
</protein>
<accession>A0A7U3YLX3</accession>
<dbReference type="AlphaFoldDB" id="A0A7U3YLX3"/>
<organism evidence="1 2">
    <name type="scientific">Desulfobulbus propionicus (strain ATCC 33891 / DSM 2032 / VKM B-1956 / 1pr3)</name>
    <dbReference type="NCBI Taxonomy" id="577650"/>
    <lineage>
        <taxon>Bacteria</taxon>
        <taxon>Pseudomonadati</taxon>
        <taxon>Thermodesulfobacteriota</taxon>
        <taxon>Desulfobulbia</taxon>
        <taxon>Desulfobulbales</taxon>
        <taxon>Desulfobulbaceae</taxon>
        <taxon>Desulfobulbus</taxon>
    </lineage>
</organism>
<proteinExistence type="predicted"/>
<gene>
    <name evidence="1" type="ordered locus">Despr_1638</name>
</gene>
<sequence length="202" mass="21219">MCTSPSYPQLTLALPPSALTGFASLLQHGILFPVERPAAVLPFLLALPGFSADYIENTVQTIFINGVAADSLDRDLGPGSTLALSAAMPGLAGAIFRRQGVHGSLRSRPATTKSSVATDSGFITLKLFNSIATDRVQDLLSMGFLVSGKALHDFAAMREALFQPPTVATLDGKAVDHAELLRLAAACPMLMVRNVAEPMATP</sequence>
<dbReference type="RefSeq" id="WP_015724331.1">
    <property type="nucleotide sequence ID" value="NC_014972.1"/>
</dbReference>
<keyword evidence="2" id="KW-1185">Reference proteome</keyword>
<dbReference type="Proteomes" id="UP000006365">
    <property type="component" value="Chromosome"/>
</dbReference>
<evidence type="ECO:0000313" key="1">
    <source>
        <dbReference type="EMBL" id="ADW17790.1"/>
    </source>
</evidence>
<evidence type="ECO:0000313" key="2">
    <source>
        <dbReference type="Proteomes" id="UP000006365"/>
    </source>
</evidence>
<dbReference type="EMBL" id="CP002364">
    <property type="protein sequence ID" value="ADW17790.1"/>
    <property type="molecule type" value="Genomic_DNA"/>
</dbReference>
<dbReference type="KEGG" id="dpr:Despr_1638"/>